<sequence length="385" mass="41750">MYYLYLLAVECAFGASQPLGSTAYNHWNSISHFCIPIAGTQFSGIPIAGTQFSGIPITGIQPQQISSAFFFFLPWDVEPLGRARPLRGLVLTHSAASRPRSGAFGPLNNFLRQKHSLGRFAASYGGLRPPQQFSAPKVLTRPLRGLVRGPSAPSTIFCAKNTHSAASRPRSGALGPLNNFLRQKHSLGRFAASFGGLRPPQQFSAPKVLTRPLRGLVRGPSAPSTIFCAIGTHSAASRPRSWAFGPLNNFLRHRYSLGRFAASFVQFSAPKVLTRPLRGLVRGPSAPSTIFGAKGTHSAASRPRTHSAASRPRSWAFGPLNNFLRHRYSLGRFAASFVQFSAPTHSAASRPRSGAFGPTHQFPTAARQLRGLALFFWHSFAFLMA</sequence>
<evidence type="ECO:0000313" key="3">
    <source>
        <dbReference type="Proteomes" id="UP001620645"/>
    </source>
</evidence>
<protein>
    <submittedName>
        <fullName evidence="2">Uncharacterized protein</fullName>
    </submittedName>
</protein>
<accession>A0ABD2I5A4</accession>
<dbReference type="AlphaFoldDB" id="A0ABD2I5A4"/>
<keyword evidence="3" id="KW-1185">Reference proteome</keyword>
<proteinExistence type="predicted"/>
<dbReference type="EMBL" id="JBICCN010000394">
    <property type="protein sequence ID" value="KAL3071348.1"/>
    <property type="molecule type" value="Genomic_DNA"/>
</dbReference>
<dbReference type="Proteomes" id="UP001620645">
    <property type="component" value="Unassembled WGS sequence"/>
</dbReference>
<gene>
    <name evidence="2" type="ORF">niasHS_017205</name>
</gene>
<organism evidence="2 3">
    <name type="scientific">Heterodera schachtii</name>
    <name type="common">Sugarbeet cyst nematode worm</name>
    <name type="synonym">Tylenchus schachtii</name>
    <dbReference type="NCBI Taxonomy" id="97005"/>
    <lineage>
        <taxon>Eukaryota</taxon>
        <taxon>Metazoa</taxon>
        <taxon>Ecdysozoa</taxon>
        <taxon>Nematoda</taxon>
        <taxon>Chromadorea</taxon>
        <taxon>Rhabditida</taxon>
        <taxon>Tylenchina</taxon>
        <taxon>Tylenchomorpha</taxon>
        <taxon>Tylenchoidea</taxon>
        <taxon>Heteroderidae</taxon>
        <taxon>Heteroderinae</taxon>
        <taxon>Heterodera</taxon>
    </lineage>
</organism>
<feature type="region of interest" description="Disordered" evidence="1">
    <location>
        <begin position="292"/>
        <end position="311"/>
    </location>
</feature>
<name>A0ABD2I5A4_HETSC</name>
<comment type="caution">
    <text evidence="2">The sequence shown here is derived from an EMBL/GenBank/DDBJ whole genome shotgun (WGS) entry which is preliminary data.</text>
</comment>
<evidence type="ECO:0000313" key="2">
    <source>
        <dbReference type="EMBL" id="KAL3071348.1"/>
    </source>
</evidence>
<reference evidence="2 3" key="1">
    <citation type="submission" date="2024-10" db="EMBL/GenBank/DDBJ databases">
        <authorList>
            <person name="Kim D."/>
        </authorList>
    </citation>
    <scope>NUCLEOTIDE SEQUENCE [LARGE SCALE GENOMIC DNA]</scope>
    <source>
        <strain evidence="2">Taebaek</strain>
    </source>
</reference>
<evidence type="ECO:0000256" key="1">
    <source>
        <dbReference type="SAM" id="MobiDB-lite"/>
    </source>
</evidence>